<dbReference type="InterPro" id="IPR006121">
    <property type="entry name" value="HMA_dom"/>
</dbReference>
<dbReference type="CDD" id="cd00371">
    <property type="entry name" value="HMA"/>
    <property type="match status" value="1"/>
</dbReference>
<dbReference type="PROSITE" id="PS01047">
    <property type="entry name" value="HMA_1"/>
    <property type="match status" value="1"/>
</dbReference>
<accession>A0A2S5SWL3</accession>
<sequence length="85" mass="8970">MIAFEVQDMTCGHCASTITKALKSADRGVKVTIDLPKHLVLIEPTEADAQQLQDAIAEAGYTPVRAEAAQVDPASQGSSCCGHCR</sequence>
<dbReference type="AlphaFoldDB" id="A0A2S5SWL3"/>
<dbReference type="Pfam" id="PF00403">
    <property type="entry name" value="HMA"/>
    <property type="match status" value="1"/>
</dbReference>
<proteinExistence type="predicted"/>
<dbReference type="SUPFAM" id="SSF55008">
    <property type="entry name" value="HMA, heavy metal-associated domain"/>
    <property type="match status" value="1"/>
</dbReference>
<organism evidence="3 4">
    <name type="scientific">Caldimonas caldifontis</name>
    <dbReference type="NCBI Taxonomy" id="1452508"/>
    <lineage>
        <taxon>Bacteria</taxon>
        <taxon>Pseudomonadati</taxon>
        <taxon>Pseudomonadota</taxon>
        <taxon>Betaproteobacteria</taxon>
        <taxon>Burkholderiales</taxon>
        <taxon>Sphaerotilaceae</taxon>
        <taxon>Caldimonas</taxon>
    </lineage>
</organism>
<comment type="caution">
    <text evidence="3">The sequence shown here is derived from an EMBL/GenBank/DDBJ whole genome shotgun (WGS) entry which is preliminary data.</text>
</comment>
<keyword evidence="4" id="KW-1185">Reference proteome</keyword>
<reference evidence="3 4" key="1">
    <citation type="submission" date="2018-02" db="EMBL/GenBank/DDBJ databases">
        <title>Reclassifiation of [Polyangium] brachysporum DSM 7029 as Guopingzhaonella breviflexa gen. nov., sp. nov., a member of the family Comamonadaceae.</title>
        <authorList>
            <person name="Tang B."/>
        </authorList>
    </citation>
    <scope>NUCLEOTIDE SEQUENCE [LARGE SCALE GENOMIC DNA]</scope>
    <source>
        <strain evidence="3 4">BCRC 80649</strain>
    </source>
</reference>
<gene>
    <name evidence="3" type="ORF">C1704_06850</name>
</gene>
<dbReference type="InterPro" id="IPR017969">
    <property type="entry name" value="Heavy-metal-associated_CS"/>
</dbReference>
<protein>
    <submittedName>
        <fullName evidence="3">Copper chaperone</fullName>
    </submittedName>
</protein>
<dbReference type="InterPro" id="IPR036163">
    <property type="entry name" value="HMA_dom_sf"/>
</dbReference>
<dbReference type="Proteomes" id="UP000238605">
    <property type="component" value="Unassembled WGS sequence"/>
</dbReference>
<dbReference type="Gene3D" id="3.30.70.100">
    <property type="match status" value="1"/>
</dbReference>
<dbReference type="GO" id="GO:0046872">
    <property type="term" value="F:metal ion binding"/>
    <property type="evidence" value="ECO:0007669"/>
    <property type="project" value="UniProtKB-KW"/>
</dbReference>
<dbReference type="EMBL" id="PSNX01000004">
    <property type="protein sequence ID" value="PPE67145.1"/>
    <property type="molecule type" value="Genomic_DNA"/>
</dbReference>
<dbReference type="RefSeq" id="WP_104301964.1">
    <property type="nucleotide sequence ID" value="NZ_PSNX01000004.1"/>
</dbReference>
<evidence type="ECO:0000313" key="4">
    <source>
        <dbReference type="Proteomes" id="UP000238605"/>
    </source>
</evidence>
<dbReference type="OrthoDB" id="9813965at2"/>
<feature type="domain" description="HMA" evidence="2">
    <location>
        <begin position="1"/>
        <end position="64"/>
    </location>
</feature>
<evidence type="ECO:0000259" key="2">
    <source>
        <dbReference type="PROSITE" id="PS50846"/>
    </source>
</evidence>
<evidence type="ECO:0000313" key="3">
    <source>
        <dbReference type="EMBL" id="PPE67145.1"/>
    </source>
</evidence>
<dbReference type="PROSITE" id="PS50846">
    <property type="entry name" value="HMA_2"/>
    <property type="match status" value="1"/>
</dbReference>
<keyword evidence="1" id="KW-0479">Metal-binding</keyword>
<name>A0A2S5SWL3_9BURK</name>
<evidence type="ECO:0000256" key="1">
    <source>
        <dbReference type="ARBA" id="ARBA00022723"/>
    </source>
</evidence>